<gene>
    <name evidence="14" type="ORF">DFR42_107222</name>
</gene>
<dbReference type="GO" id="GO:0006935">
    <property type="term" value="P:chemotaxis"/>
    <property type="evidence" value="ECO:0007669"/>
    <property type="project" value="TreeGrafter"/>
</dbReference>
<evidence type="ECO:0000256" key="10">
    <source>
        <dbReference type="SAM" id="MobiDB-lite"/>
    </source>
</evidence>
<evidence type="ECO:0000256" key="11">
    <source>
        <dbReference type="SAM" id="Phobius"/>
    </source>
</evidence>
<dbReference type="OrthoDB" id="8576332at2"/>
<dbReference type="GO" id="GO:0004888">
    <property type="term" value="F:transmembrane signaling receptor activity"/>
    <property type="evidence" value="ECO:0007669"/>
    <property type="project" value="TreeGrafter"/>
</dbReference>
<keyword evidence="4 11" id="KW-0812">Transmembrane</keyword>
<dbReference type="PANTHER" id="PTHR43531:SF14">
    <property type="entry name" value="METHYL-ACCEPTING CHEMOTAXIS PROTEIN I-RELATED"/>
    <property type="match status" value="1"/>
</dbReference>
<dbReference type="FunFam" id="1.10.287.950:FF:000002">
    <property type="entry name" value="Methyl-accepting chemotaxis protein"/>
    <property type="match status" value="1"/>
</dbReference>
<evidence type="ECO:0000256" key="9">
    <source>
        <dbReference type="SAM" id="Coils"/>
    </source>
</evidence>
<evidence type="ECO:0000256" key="7">
    <source>
        <dbReference type="ARBA" id="ARBA00029447"/>
    </source>
</evidence>
<dbReference type="Gene3D" id="3.30.450.20">
    <property type="entry name" value="PAS domain"/>
    <property type="match status" value="2"/>
</dbReference>
<dbReference type="Pfam" id="PF02743">
    <property type="entry name" value="dCache_1"/>
    <property type="match status" value="1"/>
</dbReference>
<dbReference type="InterPro" id="IPR003660">
    <property type="entry name" value="HAMP_dom"/>
</dbReference>
<keyword evidence="5 11" id="KW-1133">Transmembrane helix</keyword>
<evidence type="ECO:0000256" key="8">
    <source>
        <dbReference type="PROSITE-ProRule" id="PRU00284"/>
    </source>
</evidence>
<feature type="domain" description="Methyl-accepting transducer" evidence="12">
    <location>
        <begin position="355"/>
        <end position="584"/>
    </location>
</feature>
<dbReference type="InterPro" id="IPR004089">
    <property type="entry name" value="MCPsignal_dom"/>
</dbReference>
<dbReference type="GO" id="GO:0005886">
    <property type="term" value="C:plasma membrane"/>
    <property type="evidence" value="ECO:0007669"/>
    <property type="project" value="UniProtKB-SubCell"/>
</dbReference>
<name>A0A318J4F3_9BURK</name>
<evidence type="ECO:0000256" key="2">
    <source>
        <dbReference type="ARBA" id="ARBA00022475"/>
    </source>
</evidence>
<keyword evidence="15" id="KW-1185">Reference proteome</keyword>
<keyword evidence="8" id="KW-0807">Transducer</keyword>
<feature type="compositionally biased region" description="Low complexity" evidence="10">
    <location>
        <begin position="621"/>
        <end position="636"/>
    </location>
</feature>
<dbReference type="InterPro" id="IPR033479">
    <property type="entry name" value="dCache_1"/>
</dbReference>
<dbReference type="SUPFAM" id="SSF58104">
    <property type="entry name" value="Methyl-accepting chemotaxis protein (MCP) signaling domain"/>
    <property type="match status" value="1"/>
</dbReference>
<evidence type="ECO:0000313" key="14">
    <source>
        <dbReference type="EMBL" id="PXX41571.1"/>
    </source>
</evidence>
<evidence type="ECO:0000313" key="15">
    <source>
        <dbReference type="Proteomes" id="UP000247792"/>
    </source>
</evidence>
<protein>
    <submittedName>
        <fullName evidence="14">Methyl-accepting chemotaxis sensory transducer with Cache sensor</fullName>
    </submittedName>
</protein>
<dbReference type="CDD" id="cd12913">
    <property type="entry name" value="PDC1_MCP_like"/>
    <property type="match status" value="1"/>
</dbReference>
<feature type="transmembrane region" description="Helical" evidence="11">
    <location>
        <begin position="277"/>
        <end position="299"/>
    </location>
</feature>
<dbReference type="CDD" id="cd11386">
    <property type="entry name" value="MCP_signal"/>
    <property type="match status" value="1"/>
</dbReference>
<evidence type="ECO:0000259" key="12">
    <source>
        <dbReference type="PROSITE" id="PS50111"/>
    </source>
</evidence>
<dbReference type="CDD" id="cd06225">
    <property type="entry name" value="HAMP"/>
    <property type="match status" value="1"/>
</dbReference>
<dbReference type="Pfam" id="PF00015">
    <property type="entry name" value="MCPsignal"/>
    <property type="match status" value="1"/>
</dbReference>
<feature type="compositionally biased region" description="Polar residues" evidence="10">
    <location>
        <begin position="641"/>
        <end position="653"/>
    </location>
</feature>
<dbReference type="PROSITE" id="PS50111">
    <property type="entry name" value="CHEMOTAXIS_TRANSDUC_2"/>
    <property type="match status" value="1"/>
</dbReference>
<dbReference type="Pfam" id="PF00672">
    <property type="entry name" value="HAMP"/>
    <property type="match status" value="1"/>
</dbReference>
<dbReference type="InterPro" id="IPR029151">
    <property type="entry name" value="Sensor-like_sf"/>
</dbReference>
<evidence type="ECO:0000259" key="13">
    <source>
        <dbReference type="PROSITE" id="PS50885"/>
    </source>
</evidence>
<comment type="similarity">
    <text evidence="7">Belongs to the methyl-accepting chemotaxis (MCP) protein family.</text>
</comment>
<proteinExistence type="inferred from homology"/>
<dbReference type="SUPFAM" id="SSF103190">
    <property type="entry name" value="Sensory domain-like"/>
    <property type="match status" value="1"/>
</dbReference>
<feature type="coiled-coil region" evidence="9">
    <location>
        <begin position="555"/>
        <end position="593"/>
    </location>
</feature>
<accession>A0A318J4F3</accession>
<dbReference type="SMART" id="SM00304">
    <property type="entry name" value="HAMP"/>
    <property type="match status" value="1"/>
</dbReference>
<dbReference type="CDD" id="cd12912">
    <property type="entry name" value="PDC2_MCP_like"/>
    <property type="match status" value="1"/>
</dbReference>
<feature type="domain" description="HAMP" evidence="13">
    <location>
        <begin position="296"/>
        <end position="350"/>
    </location>
</feature>
<keyword evidence="3" id="KW-0488">Methylation</keyword>
<evidence type="ECO:0000256" key="3">
    <source>
        <dbReference type="ARBA" id="ARBA00022481"/>
    </source>
</evidence>
<comment type="subcellular location">
    <subcellularLocation>
        <location evidence="1">Cell membrane</location>
        <topology evidence="1">Multi-pass membrane protein</topology>
    </subcellularLocation>
</comment>
<evidence type="ECO:0000256" key="4">
    <source>
        <dbReference type="ARBA" id="ARBA00022692"/>
    </source>
</evidence>
<evidence type="ECO:0000256" key="6">
    <source>
        <dbReference type="ARBA" id="ARBA00023136"/>
    </source>
</evidence>
<keyword evidence="2" id="KW-1003">Cell membrane</keyword>
<dbReference type="InterPro" id="IPR051310">
    <property type="entry name" value="MCP_chemotaxis"/>
</dbReference>
<comment type="caution">
    <text evidence="14">The sequence shown here is derived from an EMBL/GenBank/DDBJ whole genome shotgun (WGS) entry which is preliminary data.</text>
</comment>
<evidence type="ECO:0000256" key="5">
    <source>
        <dbReference type="ARBA" id="ARBA00022989"/>
    </source>
</evidence>
<sequence>MFFSSLRRKLISICVTIVVIAMLSMVVANFFTTRSRTMDALNSQLLQLSESHASAITEWVKSKQAAVASLKLAAELPEPIGALKAGEQAGVFDMAYIGFADKHAVFSQERKRAADYDPTARPWYIKASEAGGPIITTPYIGASTGKLVVTFADPIGPKGSIKAVAAADVMLDAVTSNVASIKPTPASYAFLLDGSGKIIAHPNEKLTLKPLSELDAKLTTEVLTATEASKTSSIIHLNGREGMLFVTKIAGTDWLLATVLDRAEATHALSAMLTTSAVTAIIVVALAALLLTTLVARALKRLELVRDAMADIATGEGDLTRRLAADGSDELAQISEAFNRFVDKIAAVLIDIRATSGSVRLASGEIAAGNADLSARTESQASSLEETASSMEELTSTVRQNADNARQANQLAASAATVAGKGGQVVSQVVNTMVSIKDSSSKIVDIISVIDGIAFQTNILALNAAVEAARAGEQGRGFAVVASEVRNLAQRSATAAKEIKSLIDDSVGKVDSGARLVDEAGQTMGEIVTSVKQVADIMSEITAASQEQSSGIEEVNRAVTQMDEMTQQNAALVEEAAAAAESLQEQAEHLSQIISMFKLDDGRQPVAAGVATHNAPRAAVKAKPAAQTAPRIAAAAKVSKPASTGSKKAQNTNDDWEEF</sequence>
<reference evidence="14 15" key="1">
    <citation type="submission" date="2018-05" db="EMBL/GenBank/DDBJ databases">
        <title>Genomic Encyclopedia of Type Strains, Phase IV (KMG-IV): sequencing the most valuable type-strain genomes for metagenomic binning, comparative biology and taxonomic classification.</title>
        <authorList>
            <person name="Goeker M."/>
        </authorList>
    </citation>
    <scope>NUCLEOTIDE SEQUENCE [LARGE SCALE GENOMIC DNA]</scope>
    <source>
        <strain evidence="14 15">DSM 19792</strain>
    </source>
</reference>
<dbReference type="PANTHER" id="PTHR43531">
    <property type="entry name" value="PROTEIN ICFG"/>
    <property type="match status" value="1"/>
</dbReference>
<feature type="region of interest" description="Disordered" evidence="10">
    <location>
        <begin position="621"/>
        <end position="659"/>
    </location>
</feature>
<organism evidence="14 15">
    <name type="scientific">Undibacterium pigrum</name>
    <dbReference type="NCBI Taxonomy" id="401470"/>
    <lineage>
        <taxon>Bacteria</taxon>
        <taxon>Pseudomonadati</taxon>
        <taxon>Pseudomonadota</taxon>
        <taxon>Betaproteobacteria</taxon>
        <taxon>Burkholderiales</taxon>
        <taxon>Oxalobacteraceae</taxon>
        <taxon>Undibacterium</taxon>
    </lineage>
</organism>
<dbReference type="PROSITE" id="PS50885">
    <property type="entry name" value="HAMP"/>
    <property type="match status" value="1"/>
</dbReference>
<dbReference type="AlphaFoldDB" id="A0A318J4F3"/>
<keyword evidence="9" id="KW-0175">Coiled coil</keyword>
<dbReference type="RefSeq" id="WP_110256794.1">
    <property type="nucleotide sequence ID" value="NZ_QJKB01000007.1"/>
</dbReference>
<dbReference type="GO" id="GO:0007165">
    <property type="term" value="P:signal transduction"/>
    <property type="evidence" value="ECO:0007669"/>
    <property type="project" value="UniProtKB-KW"/>
</dbReference>
<keyword evidence="6 11" id="KW-0472">Membrane</keyword>
<dbReference type="EMBL" id="QJKB01000007">
    <property type="protein sequence ID" value="PXX41571.1"/>
    <property type="molecule type" value="Genomic_DNA"/>
</dbReference>
<evidence type="ECO:0000256" key="1">
    <source>
        <dbReference type="ARBA" id="ARBA00004651"/>
    </source>
</evidence>
<dbReference type="Proteomes" id="UP000247792">
    <property type="component" value="Unassembled WGS sequence"/>
</dbReference>
<dbReference type="Gene3D" id="1.10.287.950">
    <property type="entry name" value="Methyl-accepting chemotaxis protein"/>
    <property type="match status" value="1"/>
</dbReference>
<dbReference type="SMART" id="SM00283">
    <property type="entry name" value="MA"/>
    <property type="match status" value="1"/>
</dbReference>